<reference evidence="1" key="1">
    <citation type="journal article" date="2014" name="Front. Microbiol.">
        <title>High frequency of phylogenetically diverse reductive dehalogenase-homologous genes in deep subseafloor sedimentary metagenomes.</title>
        <authorList>
            <person name="Kawai M."/>
            <person name="Futagami T."/>
            <person name="Toyoda A."/>
            <person name="Takaki Y."/>
            <person name="Nishi S."/>
            <person name="Hori S."/>
            <person name="Arai W."/>
            <person name="Tsubouchi T."/>
            <person name="Morono Y."/>
            <person name="Uchiyama I."/>
            <person name="Ito T."/>
            <person name="Fujiyama A."/>
            <person name="Inagaki F."/>
            <person name="Takami H."/>
        </authorList>
    </citation>
    <scope>NUCLEOTIDE SEQUENCE</scope>
    <source>
        <strain evidence="1">Expedition CK06-06</strain>
    </source>
</reference>
<protein>
    <submittedName>
        <fullName evidence="1">Uncharacterized protein</fullName>
    </submittedName>
</protein>
<dbReference type="EMBL" id="BARW01017869">
    <property type="protein sequence ID" value="GAI92329.1"/>
    <property type="molecule type" value="Genomic_DNA"/>
</dbReference>
<feature type="non-terminal residue" evidence="1">
    <location>
        <position position="1"/>
    </location>
</feature>
<name>X1UIX4_9ZZZZ</name>
<accession>X1UIX4</accession>
<proteinExistence type="predicted"/>
<comment type="caution">
    <text evidence="1">The sequence shown here is derived from an EMBL/GenBank/DDBJ whole genome shotgun (WGS) entry which is preliminary data.</text>
</comment>
<dbReference type="AlphaFoldDB" id="X1UIX4"/>
<gene>
    <name evidence="1" type="ORF">S12H4_30745</name>
</gene>
<sequence>SVDIVGVGLDYRTKQKLSDLVIDVDKNWNAKSISNMTQISVGDILFANGWRLTETENGIALVDDKEQIIRRWTNV</sequence>
<organism evidence="1">
    <name type="scientific">marine sediment metagenome</name>
    <dbReference type="NCBI Taxonomy" id="412755"/>
    <lineage>
        <taxon>unclassified sequences</taxon>
        <taxon>metagenomes</taxon>
        <taxon>ecological metagenomes</taxon>
    </lineage>
</organism>
<evidence type="ECO:0000313" key="1">
    <source>
        <dbReference type="EMBL" id="GAI92329.1"/>
    </source>
</evidence>